<dbReference type="Proteomes" id="UP000650533">
    <property type="component" value="Chromosome 2"/>
</dbReference>
<evidence type="ECO:0000256" key="1">
    <source>
        <dbReference type="SAM" id="SignalP"/>
    </source>
</evidence>
<protein>
    <submittedName>
        <fullName evidence="2">Pathogenesis-related protein PR5K (Thaumatin family)</fullName>
    </submittedName>
</protein>
<sequence length="233" mass="24487">MIKAILLAVASTVAGRTFTVQNSCSFTVWPAIFTDLNAGSSALSTKTGWEAPGGSEFSFTVPENWKSGRIWARTGCDFTNSEGIGSCVTGGCLGGLQCDANVVAHPPVTYAEFTLNNNGQDHYDVSLVGGFNLPIRISNTAGCGYAECTVNLNEHCPEPLKVPIDPNGTVAACKVRNSRRLGAERASSGVRDRAKVSSAPLPRRVGITAVPHPVPHPLPFRTLAPICPSSACT</sequence>
<dbReference type="PRINTS" id="PR00347">
    <property type="entry name" value="THAUMATIN"/>
</dbReference>
<feature type="signal peptide" evidence="1">
    <location>
        <begin position="1"/>
        <end position="15"/>
    </location>
</feature>
<evidence type="ECO:0000313" key="2">
    <source>
        <dbReference type="EMBL" id="QRW16653.1"/>
    </source>
</evidence>
<name>A0A8H8NQ35_9AGAM</name>
<dbReference type="KEGG" id="rsx:RhiXN_04654"/>
<dbReference type="SUPFAM" id="SSF49870">
    <property type="entry name" value="Osmotin, thaumatin-like protein"/>
    <property type="match status" value="1"/>
</dbReference>
<dbReference type="Pfam" id="PF00314">
    <property type="entry name" value="Thaumatin"/>
    <property type="match status" value="1"/>
</dbReference>
<organism evidence="2 3">
    <name type="scientific">Rhizoctonia solani</name>
    <dbReference type="NCBI Taxonomy" id="456999"/>
    <lineage>
        <taxon>Eukaryota</taxon>
        <taxon>Fungi</taxon>
        <taxon>Dikarya</taxon>
        <taxon>Basidiomycota</taxon>
        <taxon>Agaricomycotina</taxon>
        <taxon>Agaricomycetes</taxon>
        <taxon>Cantharellales</taxon>
        <taxon>Ceratobasidiaceae</taxon>
        <taxon>Rhizoctonia</taxon>
    </lineage>
</organism>
<evidence type="ECO:0000313" key="3">
    <source>
        <dbReference type="Proteomes" id="UP000650533"/>
    </source>
</evidence>
<dbReference type="Gene3D" id="2.60.110.10">
    <property type="entry name" value="Thaumatin"/>
    <property type="match status" value="1"/>
</dbReference>
<dbReference type="SMART" id="SM00205">
    <property type="entry name" value="THN"/>
    <property type="match status" value="1"/>
</dbReference>
<proteinExistence type="predicted"/>
<dbReference type="InterPro" id="IPR001938">
    <property type="entry name" value="Thaumatin"/>
</dbReference>
<keyword evidence="1" id="KW-0732">Signal</keyword>
<dbReference type="EMBL" id="CP059659">
    <property type="protein sequence ID" value="QRW16653.1"/>
    <property type="molecule type" value="Genomic_DNA"/>
</dbReference>
<accession>A0A8H8NQ35</accession>
<dbReference type="RefSeq" id="XP_043176890.1">
    <property type="nucleotide sequence ID" value="XM_043324471.1"/>
</dbReference>
<gene>
    <name evidence="2" type="ORF">RhiXN_04654</name>
</gene>
<dbReference type="PANTHER" id="PTHR31048">
    <property type="entry name" value="OS03G0233200 PROTEIN"/>
    <property type="match status" value="1"/>
</dbReference>
<dbReference type="PROSITE" id="PS51367">
    <property type="entry name" value="THAUMATIN_2"/>
    <property type="match status" value="1"/>
</dbReference>
<dbReference type="GeneID" id="67026934"/>
<dbReference type="AlphaFoldDB" id="A0A8H8NQ35"/>
<dbReference type="InterPro" id="IPR037176">
    <property type="entry name" value="Osmotin/thaumatin-like_sf"/>
</dbReference>
<reference evidence="2" key="1">
    <citation type="submission" date="2020-05" db="EMBL/GenBank/DDBJ databases">
        <title>Evolutionary and genomic comparisons of hybrid uninucleate and nonhybrid Rhizoctonia fungi.</title>
        <authorList>
            <person name="Li C."/>
            <person name="Chen X."/>
        </authorList>
    </citation>
    <scope>NUCLEOTIDE SEQUENCE</scope>
    <source>
        <strain evidence="2">AG-1 IA</strain>
    </source>
</reference>
<feature type="chain" id="PRO_5034378943" evidence="1">
    <location>
        <begin position="16"/>
        <end position="233"/>
    </location>
</feature>